<dbReference type="InterPro" id="IPR016047">
    <property type="entry name" value="M23ase_b-sheet_dom"/>
</dbReference>
<evidence type="ECO:0000256" key="1">
    <source>
        <dbReference type="ARBA" id="ARBA00038420"/>
    </source>
</evidence>
<dbReference type="PROSITE" id="PS51257">
    <property type="entry name" value="PROKAR_LIPOPROTEIN"/>
    <property type="match status" value="1"/>
</dbReference>
<evidence type="ECO:0000313" key="6">
    <source>
        <dbReference type="Proteomes" id="UP000011717"/>
    </source>
</evidence>
<dbReference type="Gene3D" id="3.10.350.10">
    <property type="entry name" value="LysM domain"/>
    <property type="match status" value="2"/>
</dbReference>
<feature type="compositionally biased region" description="Low complexity" evidence="2">
    <location>
        <begin position="196"/>
        <end position="208"/>
    </location>
</feature>
<dbReference type="InterPro" id="IPR018392">
    <property type="entry name" value="LysM"/>
</dbReference>
<dbReference type="PROSITE" id="PS51782">
    <property type="entry name" value="LYSM"/>
    <property type="match status" value="2"/>
</dbReference>
<dbReference type="Gene3D" id="2.70.70.10">
    <property type="entry name" value="Glucose Permease (Domain IIA)"/>
    <property type="match status" value="1"/>
</dbReference>
<evidence type="ECO:0000259" key="4">
    <source>
        <dbReference type="PROSITE" id="PS51782"/>
    </source>
</evidence>
<dbReference type="PANTHER" id="PTHR21666:SF263">
    <property type="entry name" value="MUREIN HYDROLASE ACTIVATOR NLPD"/>
    <property type="match status" value="1"/>
</dbReference>
<protein>
    <submittedName>
        <fullName evidence="5">Peptidase M23B</fullName>
    </submittedName>
</protein>
<dbReference type="RefSeq" id="WP_008600443.1">
    <property type="nucleotide sequence ID" value="NZ_AMRV01000002.1"/>
</dbReference>
<feature type="signal peptide" evidence="3">
    <location>
        <begin position="1"/>
        <end position="26"/>
    </location>
</feature>
<feature type="chain" id="PRO_5004026170" evidence="3">
    <location>
        <begin position="27"/>
        <end position="372"/>
    </location>
</feature>
<proteinExistence type="inferred from homology"/>
<dbReference type="InterPro" id="IPR050570">
    <property type="entry name" value="Cell_wall_metabolism_enzyme"/>
</dbReference>
<reference evidence="5 6" key="1">
    <citation type="journal article" date="2013" name="Genome Announc.">
        <title>Draft Genome Sequence of Strain JLT2015T, Belonging to the Family Sphingomonadaceae of the Alphaproteobacteria.</title>
        <authorList>
            <person name="Tang K."/>
            <person name="Liu K."/>
            <person name="Li S."/>
            <person name="Jiao N."/>
        </authorList>
    </citation>
    <scope>NUCLEOTIDE SEQUENCE [LARGE SCALE GENOMIC DNA]</scope>
    <source>
        <strain evidence="5 6">JLT2015</strain>
    </source>
</reference>
<accession>M2TQB3</accession>
<feature type="domain" description="LysM" evidence="4">
    <location>
        <begin position="85"/>
        <end position="129"/>
    </location>
</feature>
<evidence type="ECO:0000313" key="5">
    <source>
        <dbReference type="EMBL" id="EMD83946.1"/>
    </source>
</evidence>
<keyword evidence="3" id="KW-0732">Signal</keyword>
<dbReference type="GO" id="GO:0004222">
    <property type="term" value="F:metalloendopeptidase activity"/>
    <property type="evidence" value="ECO:0007669"/>
    <property type="project" value="TreeGrafter"/>
</dbReference>
<feature type="region of interest" description="Disordered" evidence="2">
    <location>
        <begin position="220"/>
        <end position="242"/>
    </location>
</feature>
<comment type="similarity">
    <text evidence="1">Belongs to the E.coli NlpD/Haemophilus LppB family.</text>
</comment>
<feature type="domain" description="LysM" evidence="4">
    <location>
        <begin position="133"/>
        <end position="177"/>
    </location>
</feature>
<dbReference type="InterPro" id="IPR036779">
    <property type="entry name" value="LysM_dom_sf"/>
</dbReference>
<name>M2TQB3_9SPHN</name>
<dbReference type="CDD" id="cd00118">
    <property type="entry name" value="LysM"/>
    <property type="match status" value="2"/>
</dbReference>
<keyword evidence="6" id="KW-1185">Reference proteome</keyword>
<dbReference type="EMBL" id="AMRV01000002">
    <property type="protein sequence ID" value="EMD83946.1"/>
    <property type="molecule type" value="Genomic_DNA"/>
</dbReference>
<dbReference type="Pfam" id="PF01551">
    <property type="entry name" value="Peptidase_M23"/>
    <property type="match status" value="1"/>
</dbReference>
<dbReference type="InterPro" id="IPR011055">
    <property type="entry name" value="Dup_hybrid_motif"/>
</dbReference>
<dbReference type="PANTHER" id="PTHR21666">
    <property type="entry name" value="PEPTIDASE-RELATED"/>
    <property type="match status" value="1"/>
</dbReference>
<dbReference type="AlphaFoldDB" id="M2TQB3"/>
<comment type="caution">
    <text evidence="5">The sequence shown here is derived from an EMBL/GenBank/DDBJ whole genome shotgun (WGS) entry which is preliminary data.</text>
</comment>
<gene>
    <name evidence="5" type="ORF">C725_0918</name>
</gene>
<feature type="compositionally biased region" description="Pro residues" evidence="2">
    <location>
        <begin position="227"/>
        <end position="237"/>
    </location>
</feature>
<feature type="region of interest" description="Disordered" evidence="2">
    <location>
        <begin position="180"/>
        <end position="208"/>
    </location>
</feature>
<dbReference type="Proteomes" id="UP000011717">
    <property type="component" value="Unassembled WGS sequence"/>
</dbReference>
<dbReference type="SMART" id="SM00257">
    <property type="entry name" value="LysM"/>
    <property type="match status" value="2"/>
</dbReference>
<dbReference type="SUPFAM" id="SSF54106">
    <property type="entry name" value="LysM domain"/>
    <property type="match status" value="1"/>
</dbReference>
<dbReference type="CDD" id="cd12797">
    <property type="entry name" value="M23_peptidase"/>
    <property type="match status" value="1"/>
</dbReference>
<sequence>MTGRARRCYKRAMLSRAGNLCVPVLALGLTMLSACVPPREEGYQPPGRGTPMPAPPRPEAPARDTPGTRWQPREVVRNAKPVAGQTYVVQSGDSLSVIADRTGSATRAIGKANGLPPPYTIYPGQRLAIPGGRYHRVNRGETGIAIALAYGVPWDAIVAANNLQPPYLLRVGDRLLLPDSQPVRTADSAPGRRPAETATTPPQTQAPEQMAAFDIDIDDIITGGEPAQPPEAPPPQTAKPRAPVPFDGRFAWPVEGKLVSGYGAKEGGLYNDGINIAAPKGTKVRAAASGTVIYAGNGIRGWGNLVLVKHDDEWVSAYAHNDAFYVERGDSVSRGDVIAEVGETGSVESPQLHFELRRGRRAIDPRDKLPAS</sequence>
<dbReference type="PATRIC" id="fig|1234595.3.peg.918"/>
<evidence type="ECO:0000256" key="3">
    <source>
        <dbReference type="SAM" id="SignalP"/>
    </source>
</evidence>
<organism evidence="5 6">
    <name type="scientific">Pacificimonas flava</name>
    <dbReference type="NCBI Taxonomy" id="1234595"/>
    <lineage>
        <taxon>Bacteria</taxon>
        <taxon>Pseudomonadati</taxon>
        <taxon>Pseudomonadota</taxon>
        <taxon>Alphaproteobacteria</taxon>
        <taxon>Sphingomonadales</taxon>
        <taxon>Sphingosinicellaceae</taxon>
        <taxon>Pacificimonas</taxon>
    </lineage>
</organism>
<dbReference type="SUPFAM" id="SSF51261">
    <property type="entry name" value="Duplicated hybrid motif"/>
    <property type="match status" value="1"/>
</dbReference>
<dbReference type="Pfam" id="PF01476">
    <property type="entry name" value="LysM"/>
    <property type="match status" value="2"/>
</dbReference>
<evidence type="ECO:0000256" key="2">
    <source>
        <dbReference type="SAM" id="MobiDB-lite"/>
    </source>
</evidence>
<feature type="region of interest" description="Disordered" evidence="2">
    <location>
        <begin position="40"/>
        <end position="69"/>
    </location>
</feature>